<dbReference type="EMBL" id="JANAVB010035417">
    <property type="protein sequence ID" value="KAJ6805637.1"/>
    <property type="molecule type" value="Genomic_DNA"/>
</dbReference>
<protein>
    <submittedName>
        <fullName evidence="1">Uncharacterized protein</fullName>
    </submittedName>
</protein>
<reference evidence="1" key="1">
    <citation type="journal article" date="2023" name="GigaByte">
        <title>Genome assembly of the bearded iris, Iris pallida Lam.</title>
        <authorList>
            <person name="Bruccoleri R.E."/>
            <person name="Oakeley E.J."/>
            <person name="Faust A.M.E."/>
            <person name="Altorfer M."/>
            <person name="Dessus-Babus S."/>
            <person name="Burckhardt D."/>
            <person name="Oertli M."/>
            <person name="Naumann U."/>
            <person name="Petersen F."/>
            <person name="Wong J."/>
        </authorList>
    </citation>
    <scope>NUCLEOTIDE SEQUENCE</scope>
    <source>
        <strain evidence="1">GSM-AAB239-AS_SAM_17_03QT</strain>
    </source>
</reference>
<proteinExistence type="predicted"/>
<dbReference type="Proteomes" id="UP001140949">
    <property type="component" value="Unassembled WGS sequence"/>
</dbReference>
<accession>A0AAX6EN80</accession>
<gene>
    <name evidence="1" type="ORF">M6B38_180135</name>
</gene>
<evidence type="ECO:0000313" key="2">
    <source>
        <dbReference type="Proteomes" id="UP001140949"/>
    </source>
</evidence>
<comment type="caution">
    <text evidence="1">The sequence shown here is derived from an EMBL/GenBank/DDBJ whole genome shotgun (WGS) entry which is preliminary data.</text>
</comment>
<keyword evidence="2" id="KW-1185">Reference proteome</keyword>
<evidence type="ECO:0000313" key="1">
    <source>
        <dbReference type="EMBL" id="KAJ6805637.1"/>
    </source>
</evidence>
<reference evidence="1" key="2">
    <citation type="submission" date="2023-04" db="EMBL/GenBank/DDBJ databases">
        <authorList>
            <person name="Bruccoleri R.E."/>
            <person name="Oakeley E.J."/>
            <person name="Faust A.-M."/>
            <person name="Dessus-Babus S."/>
            <person name="Altorfer M."/>
            <person name="Burckhardt D."/>
            <person name="Oertli M."/>
            <person name="Naumann U."/>
            <person name="Petersen F."/>
            <person name="Wong J."/>
        </authorList>
    </citation>
    <scope>NUCLEOTIDE SEQUENCE</scope>
    <source>
        <strain evidence="1">GSM-AAB239-AS_SAM_17_03QT</strain>
        <tissue evidence="1">Leaf</tissue>
    </source>
</reference>
<sequence>MIPPECSSSSMAAQGVTFRPLPSAVRSSSIDHSIFGSSDQRNTGQGMARIVSIVGS</sequence>
<name>A0AAX6EN80_IRIPA</name>
<dbReference type="AlphaFoldDB" id="A0AAX6EN80"/>
<organism evidence="1 2">
    <name type="scientific">Iris pallida</name>
    <name type="common">Sweet iris</name>
    <dbReference type="NCBI Taxonomy" id="29817"/>
    <lineage>
        <taxon>Eukaryota</taxon>
        <taxon>Viridiplantae</taxon>
        <taxon>Streptophyta</taxon>
        <taxon>Embryophyta</taxon>
        <taxon>Tracheophyta</taxon>
        <taxon>Spermatophyta</taxon>
        <taxon>Magnoliopsida</taxon>
        <taxon>Liliopsida</taxon>
        <taxon>Asparagales</taxon>
        <taxon>Iridaceae</taxon>
        <taxon>Iridoideae</taxon>
        <taxon>Irideae</taxon>
        <taxon>Iris</taxon>
    </lineage>
</organism>